<dbReference type="SUPFAM" id="SSF90123">
    <property type="entry name" value="ABC transporter transmembrane region"/>
    <property type="match status" value="1"/>
</dbReference>
<dbReference type="InterPro" id="IPR003439">
    <property type="entry name" value="ABC_transporter-like_ATP-bd"/>
</dbReference>
<keyword evidence="4 10" id="KW-0812">Transmembrane</keyword>
<feature type="domain" description="ABC transmembrane type-1" evidence="12">
    <location>
        <begin position="177"/>
        <end position="455"/>
    </location>
</feature>
<dbReference type="SMART" id="SM00382">
    <property type="entry name" value="AAA"/>
    <property type="match status" value="1"/>
</dbReference>
<dbReference type="Gene3D" id="3.90.70.10">
    <property type="entry name" value="Cysteine proteinases"/>
    <property type="match status" value="1"/>
</dbReference>
<evidence type="ECO:0000256" key="1">
    <source>
        <dbReference type="ARBA" id="ARBA00004651"/>
    </source>
</evidence>
<keyword evidence="6" id="KW-0378">Hydrolase</keyword>
<evidence type="ECO:0000313" key="15">
    <source>
        <dbReference type="Proteomes" id="UP001060919"/>
    </source>
</evidence>
<dbReference type="Pfam" id="PF03412">
    <property type="entry name" value="Peptidase_C39"/>
    <property type="match status" value="1"/>
</dbReference>
<evidence type="ECO:0000256" key="2">
    <source>
        <dbReference type="ARBA" id="ARBA00022448"/>
    </source>
</evidence>
<accession>A0A916DX18</accession>
<dbReference type="GO" id="GO:0005524">
    <property type="term" value="F:ATP binding"/>
    <property type="evidence" value="ECO:0007669"/>
    <property type="project" value="UniProtKB-KW"/>
</dbReference>
<evidence type="ECO:0000256" key="3">
    <source>
        <dbReference type="ARBA" id="ARBA00022475"/>
    </source>
</evidence>
<evidence type="ECO:0000313" key="14">
    <source>
        <dbReference type="EMBL" id="BDS15417.1"/>
    </source>
</evidence>
<comment type="subcellular location">
    <subcellularLocation>
        <location evidence="1">Cell membrane</location>
        <topology evidence="1">Multi-pass membrane protein</topology>
    </subcellularLocation>
</comment>
<dbReference type="InterPro" id="IPR039421">
    <property type="entry name" value="Type_1_exporter"/>
</dbReference>
<proteinExistence type="predicted"/>
<dbReference type="PANTHER" id="PTHR43394">
    <property type="entry name" value="ATP-DEPENDENT PERMEASE MDL1, MITOCHONDRIAL"/>
    <property type="match status" value="1"/>
</dbReference>
<dbReference type="CDD" id="cd02418">
    <property type="entry name" value="Peptidase_C39B"/>
    <property type="match status" value="1"/>
</dbReference>
<keyword evidence="5" id="KW-0547">Nucleotide-binding</keyword>
<dbReference type="Pfam" id="PF00005">
    <property type="entry name" value="ABC_tran"/>
    <property type="match status" value="1"/>
</dbReference>
<dbReference type="Gene3D" id="3.40.50.300">
    <property type="entry name" value="P-loop containing nucleotide triphosphate hydrolases"/>
    <property type="match status" value="1"/>
</dbReference>
<dbReference type="GO" id="GO:0016887">
    <property type="term" value="F:ATP hydrolysis activity"/>
    <property type="evidence" value="ECO:0007669"/>
    <property type="project" value="InterPro"/>
</dbReference>
<sequence length="736" mass="83267">MPVKFPFYKQLDTMDCGPTCLKMIAQSDGKSLPLQYLREKCYITREGVSLLGITEAAESIGYRTIAVKITYEQEGEIPGLLQFPLPCIAYWEQRHFVVVYKISKTHVWVADPAEGKIKLKRSFFEKGWLNNGQKGIALGLEATPAFYQEEGLQEDRSKWRYLLGYLKPYKQLIFQFVLGMMVGLIFQLMLPFLTQSLIDVGVNNQNIGFVWLILIAQLVLSVSQVFVQFIQSWIALNIGRRVNVNLIADFLAKMMQLPLGFFDTKNIGDLYQRISDNHRVESFLTGSILNMLFSIVTVMVFSVILFMYNRLIFVVFFAFSTLYLLWIWGFLKWRKELDYMAFQQSSENQQTLYEIINGVQEIKLQGSERKRRWKWVEIQAKLFSVQTKSLALRQYQEFGGLLFSRLKDILISFIAASAVINGEMTLGMMVAVQYIVGQLNAPFQQFIGFVYSAQDAKISLERMGEITSQEDENASNIKLIKQLPDQINLELENLSFGYTPISNPILQNINLTIPKGKTTAIVGASGSGKTTLLKLLLGFYEPLKGKILVGKNPLSSIDKRYWRSLCGTVMQDGFIFSDTIAHNIAESDTSIDYQKLHHAIEVANIGDLIETLPLGYNTVIGAQGNGISQGQKQRILIARAVYKNPDVLFLDEATNALDATNERKIVESLNHFLTSKTVVVVAHRLSTIINADQIVVLDNGKIVEQGTHSTLLNKKGEYYRLVQNQLDVEQVGANVG</sequence>
<evidence type="ECO:0000256" key="5">
    <source>
        <dbReference type="ARBA" id="ARBA00022741"/>
    </source>
</evidence>
<dbReference type="InterPro" id="IPR003593">
    <property type="entry name" value="AAA+_ATPase"/>
</dbReference>
<evidence type="ECO:0000256" key="10">
    <source>
        <dbReference type="SAM" id="Phobius"/>
    </source>
</evidence>
<evidence type="ECO:0000256" key="6">
    <source>
        <dbReference type="ARBA" id="ARBA00022801"/>
    </source>
</evidence>
<keyword evidence="9 10" id="KW-0472">Membrane</keyword>
<feature type="transmembrane region" description="Helical" evidence="10">
    <location>
        <begin position="209"/>
        <end position="230"/>
    </location>
</feature>
<evidence type="ECO:0000256" key="9">
    <source>
        <dbReference type="ARBA" id="ARBA00023136"/>
    </source>
</evidence>
<dbReference type="Gene3D" id="1.20.1560.10">
    <property type="entry name" value="ABC transporter type 1, transmembrane domain"/>
    <property type="match status" value="1"/>
</dbReference>
<dbReference type="PROSITE" id="PS50990">
    <property type="entry name" value="PEPTIDASE_C39"/>
    <property type="match status" value="1"/>
</dbReference>
<dbReference type="InterPro" id="IPR005074">
    <property type="entry name" value="Peptidase_C39"/>
</dbReference>
<feature type="transmembrane region" description="Helical" evidence="10">
    <location>
        <begin position="283"/>
        <end position="305"/>
    </location>
</feature>
<dbReference type="EMBL" id="AP026867">
    <property type="protein sequence ID" value="BDS15417.1"/>
    <property type="molecule type" value="Genomic_DNA"/>
</dbReference>
<dbReference type="InterPro" id="IPR017871">
    <property type="entry name" value="ABC_transporter-like_CS"/>
</dbReference>
<keyword evidence="3" id="KW-1003">Cell membrane</keyword>
<protein>
    <submittedName>
        <fullName evidence="14">Peptidase domain-containing ABC transporter</fullName>
    </submittedName>
</protein>
<feature type="domain" description="Peptidase C39" evidence="13">
    <location>
        <begin position="10"/>
        <end position="135"/>
    </location>
</feature>
<keyword evidence="8 10" id="KW-1133">Transmembrane helix</keyword>
<evidence type="ECO:0000259" key="12">
    <source>
        <dbReference type="PROSITE" id="PS50929"/>
    </source>
</evidence>
<dbReference type="GO" id="GO:0015421">
    <property type="term" value="F:ABC-type oligopeptide transporter activity"/>
    <property type="evidence" value="ECO:0007669"/>
    <property type="project" value="TreeGrafter"/>
</dbReference>
<dbReference type="KEGG" id="aup:AsAng_0062010"/>
<evidence type="ECO:0000256" key="4">
    <source>
        <dbReference type="ARBA" id="ARBA00022692"/>
    </source>
</evidence>
<keyword evidence="2" id="KW-0813">Transport</keyword>
<dbReference type="RefSeq" id="WP_264790576.1">
    <property type="nucleotide sequence ID" value="NZ_AP026867.1"/>
</dbReference>
<name>A0A916DX18_9BACT</name>
<keyword evidence="15" id="KW-1185">Reference proteome</keyword>
<dbReference type="InterPro" id="IPR027417">
    <property type="entry name" value="P-loop_NTPase"/>
</dbReference>
<reference evidence="14" key="1">
    <citation type="submission" date="2022-09" db="EMBL/GenBank/DDBJ databases">
        <title>Aureispira anguillicida sp. nov., isolated from Leptocephalus of Japanese eel Anguilla japonica.</title>
        <authorList>
            <person name="Yuasa K."/>
            <person name="Mekata T."/>
            <person name="Ikunari K."/>
        </authorList>
    </citation>
    <scope>NUCLEOTIDE SEQUENCE</scope>
    <source>
        <strain evidence="14">EL160426</strain>
    </source>
</reference>
<dbReference type="Pfam" id="PF00664">
    <property type="entry name" value="ABC_membrane"/>
    <property type="match status" value="1"/>
</dbReference>
<dbReference type="GO" id="GO:0008233">
    <property type="term" value="F:peptidase activity"/>
    <property type="evidence" value="ECO:0007669"/>
    <property type="project" value="InterPro"/>
</dbReference>
<gene>
    <name evidence="14" type="ORF">AsAng_0062010</name>
</gene>
<dbReference type="CDD" id="cd18571">
    <property type="entry name" value="ABC_6TM_peptidase_like"/>
    <property type="match status" value="1"/>
</dbReference>
<dbReference type="AlphaFoldDB" id="A0A916DX18"/>
<organism evidence="14 15">
    <name type="scientific">Aureispira anguillae</name>
    <dbReference type="NCBI Taxonomy" id="2864201"/>
    <lineage>
        <taxon>Bacteria</taxon>
        <taxon>Pseudomonadati</taxon>
        <taxon>Bacteroidota</taxon>
        <taxon>Saprospiria</taxon>
        <taxon>Saprospirales</taxon>
        <taxon>Saprospiraceae</taxon>
        <taxon>Aureispira</taxon>
    </lineage>
</organism>
<feature type="domain" description="ABC transporter" evidence="11">
    <location>
        <begin position="489"/>
        <end position="724"/>
    </location>
</feature>
<dbReference type="InterPro" id="IPR036640">
    <property type="entry name" value="ABC1_TM_sf"/>
</dbReference>
<feature type="transmembrane region" description="Helical" evidence="10">
    <location>
        <begin position="311"/>
        <end position="331"/>
    </location>
</feature>
<dbReference type="FunFam" id="3.40.50.300:FF:000299">
    <property type="entry name" value="ABC transporter ATP-binding protein/permease"/>
    <property type="match status" value="1"/>
</dbReference>
<dbReference type="PROSITE" id="PS50893">
    <property type="entry name" value="ABC_TRANSPORTER_2"/>
    <property type="match status" value="1"/>
</dbReference>
<keyword evidence="7" id="KW-0067">ATP-binding</keyword>
<evidence type="ECO:0000259" key="13">
    <source>
        <dbReference type="PROSITE" id="PS50990"/>
    </source>
</evidence>
<feature type="transmembrane region" description="Helical" evidence="10">
    <location>
        <begin position="172"/>
        <end position="189"/>
    </location>
</feature>
<dbReference type="SUPFAM" id="SSF52540">
    <property type="entry name" value="P-loop containing nucleoside triphosphate hydrolases"/>
    <property type="match status" value="1"/>
</dbReference>
<dbReference type="PROSITE" id="PS00211">
    <property type="entry name" value="ABC_TRANSPORTER_1"/>
    <property type="match status" value="1"/>
</dbReference>
<dbReference type="PROSITE" id="PS50929">
    <property type="entry name" value="ABC_TM1F"/>
    <property type="match status" value="1"/>
</dbReference>
<dbReference type="Proteomes" id="UP001060919">
    <property type="component" value="Chromosome"/>
</dbReference>
<evidence type="ECO:0000256" key="8">
    <source>
        <dbReference type="ARBA" id="ARBA00022989"/>
    </source>
</evidence>
<evidence type="ECO:0000256" key="7">
    <source>
        <dbReference type="ARBA" id="ARBA00022840"/>
    </source>
</evidence>
<evidence type="ECO:0000259" key="11">
    <source>
        <dbReference type="PROSITE" id="PS50893"/>
    </source>
</evidence>
<dbReference type="GO" id="GO:0006508">
    <property type="term" value="P:proteolysis"/>
    <property type="evidence" value="ECO:0007669"/>
    <property type="project" value="InterPro"/>
</dbReference>
<dbReference type="InterPro" id="IPR011527">
    <property type="entry name" value="ABC1_TM_dom"/>
</dbReference>
<dbReference type="PANTHER" id="PTHR43394:SF1">
    <property type="entry name" value="ATP-BINDING CASSETTE SUB-FAMILY B MEMBER 10, MITOCHONDRIAL"/>
    <property type="match status" value="1"/>
</dbReference>
<dbReference type="GO" id="GO:0005886">
    <property type="term" value="C:plasma membrane"/>
    <property type="evidence" value="ECO:0007669"/>
    <property type="project" value="UniProtKB-SubCell"/>
</dbReference>